<keyword evidence="1 4" id="KW-0560">Oxidoreductase</keyword>
<sequence>MELFAAIGRGEVKAVWIMGTNPVVSLPDSHAVSEALARCPLVIVSDVVADTDTGRFAHIRFPALAWGEKSGTVTNSETADLPPARFHAARRERPGPTGGSSPAWPRRWASAPPLPGSIRTRCSANTPRFQDMKTMASGRLISADWRISAAKRGMRWNRCAGR</sequence>
<dbReference type="SUPFAM" id="SSF53706">
    <property type="entry name" value="Formate dehydrogenase/DMSO reductase, domains 1-3"/>
    <property type="match status" value="1"/>
</dbReference>
<feature type="compositionally biased region" description="Low complexity" evidence="2">
    <location>
        <begin position="100"/>
        <end position="111"/>
    </location>
</feature>
<dbReference type="Proteomes" id="UP000254571">
    <property type="component" value="Unassembled WGS sequence"/>
</dbReference>
<organism evidence="4 5">
    <name type="scientific">Klebsiella grimontii</name>
    <dbReference type="NCBI Taxonomy" id="2058152"/>
    <lineage>
        <taxon>Bacteria</taxon>
        <taxon>Pseudomonadati</taxon>
        <taxon>Pseudomonadota</taxon>
        <taxon>Gammaproteobacteria</taxon>
        <taxon>Enterobacterales</taxon>
        <taxon>Enterobacteriaceae</taxon>
        <taxon>Klebsiella/Raoultella group</taxon>
        <taxon>Klebsiella</taxon>
    </lineage>
</organism>
<protein>
    <submittedName>
        <fullName evidence="4">Assimilatory nitrate reductase large subunit</fullName>
        <ecNumber evidence="4">1.7.99.4</ecNumber>
    </submittedName>
</protein>
<evidence type="ECO:0000256" key="1">
    <source>
        <dbReference type="ARBA" id="ARBA00023002"/>
    </source>
</evidence>
<dbReference type="InterPro" id="IPR050123">
    <property type="entry name" value="Prok_molybdopt-oxidoreductase"/>
</dbReference>
<dbReference type="PANTHER" id="PTHR43105:SF9">
    <property type="entry name" value="NADPH-FE(3+) OXIDOREDUCTASE SUBUNIT ALPHA"/>
    <property type="match status" value="1"/>
</dbReference>
<evidence type="ECO:0000313" key="4">
    <source>
        <dbReference type="EMBL" id="STW06440.1"/>
    </source>
</evidence>
<name>A0A7H4P1X5_9ENTR</name>
<dbReference type="AlphaFoldDB" id="A0A7H4P1X5"/>
<dbReference type="GO" id="GO:0016491">
    <property type="term" value="F:oxidoreductase activity"/>
    <property type="evidence" value="ECO:0007669"/>
    <property type="project" value="UniProtKB-KW"/>
</dbReference>
<dbReference type="Pfam" id="PF00384">
    <property type="entry name" value="Molybdopterin"/>
    <property type="match status" value="1"/>
</dbReference>
<dbReference type="GO" id="GO:0016020">
    <property type="term" value="C:membrane"/>
    <property type="evidence" value="ECO:0007669"/>
    <property type="project" value="TreeGrafter"/>
</dbReference>
<gene>
    <name evidence="4" type="primary">narB_2</name>
    <name evidence="4" type="ORF">NCTC9149_02856</name>
</gene>
<reference evidence="4 5" key="1">
    <citation type="submission" date="2018-06" db="EMBL/GenBank/DDBJ databases">
        <authorList>
            <consortium name="Pathogen Informatics"/>
            <person name="Doyle S."/>
        </authorList>
    </citation>
    <scope>NUCLEOTIDE SEQUENCE [LARGE SCALE GENOMIC DNA]</scope>
    <source>
        <strain evidence="4 5">NCTC9149</strain>
    </source>
</reference>
<proteinExistence type="predicted"/>
<feature type="domain" description="Molybdopterin oxidoreductase" evidence="3">
    <location>
        <begin position="3"/>
        <end position="77"/>
    </location>
</feature>
<feature type="region of interest" description="Disordered" evidence="2">
    <location>
        <begin position="86"/>
        <end position="117"/>
    </location>
</feature>
<accession>A0A7H4P1X5</accession>
<dbReference type="PANTHER" id="PTHR43105">
    <property type="entry name" value="RESPIRATORY NITRATE REDUCTASE"/>
    <property type="match status" value="1"/>
</dbReference>
<dbReference type="InterPro" id="IPR006656">
    <property type="entry name" value="Mopterin_OxRdtase"/>
</dbReference>
<evidence type="ECO:0000313" key="5">
    <source>
        <dbReference type="Proteomes" id="UP000254571"/>
    </source>
</evidence>
<evidence type="ECO:0000256" key="2">
    <source>
        <dbReference type="SAM" id="MobiDB-lite"/>
    </source>
</evidence>
<evidence type="ECO:0000259" key="3">
    <source>
        <dbReference type="Pfam" id="PF00384"/>
    </source>
</evidence>
<dbReference type="Gene3D" id="3.40.50.740">
    <property type="match status" value="1"/>
</dbReference>
<comment type="caution">
    <text evidence="4">The sequence shown here is derived from an EMBL/GenBank/DDBJ whole genome shotgun (WGS) entry which is preliminary data.</text>
</comment>
<dbReference type="EMBL" id="UGMX01000002">
    <property type="protein sequence ID" value="STW06440.1"/>
    <property type="molecule type" value="Genomic_DNA"/>
</dbReference>
<dbReference type="EC" id="1.7.99.4" evidence="4"/>